<dbReference type="AlphaFoldDB" id="A0AAD6FTC1"/>
<name>A0AAD6FTC1_9TELE</name>
<dbReference type="InterPro" id="IPR029045">
    <property type="entry name" value="ClpP/crotonase-like_dom_sf"/>
</dbReference>
<accession>A0AAD6FTC1</accession>
<dbReference type="InterPro" id="IPR001753">
    <property type="entry name" value="Enoyl-CoA_hydra/iso"/>
</dbReference>
<dbReference type="Pfam" id="PF00378">
    <property type="entry name" value="ECH_1"/>
    <property type="match status" value="1"/>
</dbReference>
<protein>
    <submittedName>
        <fullName evidence="3">Uncharacterized protein</fullName>
    </submittedName>
</protein>
<dbReference type="SUPFAM" id="SSF52096">
    <property type="entry name" value="ClpP/crotonase"/>
    <property type="match status" value="1"/>
</dbReference>
<proteinExistence type="predicted"/>
<evidence type="ECO:0000256" key="2">
    <source>
        <dbReference type="ARBA" id="ARBA00023242"/>
    </source>
</evidence>
<comment type="subcellular location">
    <subcellularLocation>
        <location evidence="1">Nucleus</location>
    </subcellularLocation>
</comment>
<sequence>MLIDLNVQKLNGLNVGRVLHSNKTCGEIIDHIAHELKKKMAKDITENQRKLCVLVDESTTISGKTVLVVCLRSALADAEPETFFWELIELDGTTADDITKALMECLGRDFNEDFLGQCFVSFACDGASVMLGKRTGVATQLCSKFPSLFVWHCSNHRLELAVGDVVKEVSGLNHFQIFFDKLYSLFHASPKNQRQLAQCAQAVGQRLLVIGRVLSIRWVASSERSVGAVWENYRVLHDHFTNAANDTSRDSRDRAKYKGLDDVLTSATFVSNLGLMYDALTELSDLSRQLQKREMTLPTADRLLTREIRVFESMVTMPGPHMTTVHTALAEKSFKGVALRENGRLVQIHAGQFFRSMVENLRHRMTSTTSSHVSTREIPLHGREARDNQLIQDMKVIHPGSWPEEELDVQYGDVEVLRLCEVLKVDRRETVQGFREYKETRASLSGPPLANGKMHLHSSVKRKLAEDKGYVFDKRLRYNVRQNESNCRFRDIVVRKEEGFTHILLSSQTTDNNALTPESLKLQEQESLQMYVPAEWLLEILKNIPNIFILAPTALGRLSDNGGSLPSSSHETKAKHVSIMKELCRALGNAAADDSKLLLLSSVGTVFCSGLEPSYLIGRLSTDRSKESSRIAEAVREFVLAFIHFKKPIVAAINGPALGLGASILPLCDVVWASERAWFQTPCAALHLTPSGCSSYTFPQILGVALANEMLFCGRKLTAQEACSRGLVSQVFWPTTFNQEVMLRVKEMASCNAVVLEESKCLVRSIIMSVLEEVNEKECQMLKQLWCSTKGLEALFSYLQNKTRGDSLEFCLLTCLPTTTSWYSSIVNLLLLYIYWTHNCPAVYYIEIKEQRPKCALPK</sequence>
<keyword evidence="4" id="KW-1185">Reference proteome</keyword>
<keyword evidence="2" id="KW-0539">Nucleus</keyword>
<dbReference type="Proteomes" id="UP001219934">
    <property type="component" value="Unassembled WGS sequence"/>
</dbReference>
<evidence type="ECO:0000313" key="4">
    <source>
        <dbReference type="Proteomes" id="UP001219934"/>
    </source>
</evidence>
<dbReference type="EMBL" id="JAPTMU010000002">
    <property type="protein sequence ID" value="KAJ4947218.1"/>
    <property type="molecule type" value="Genomic_DNA"/>
</dbReference>
<dbReference type="CDD" id="cd06558">
    <property type="entry name" value="crotonase-like"/>
    <property type="match status" value="1"/>
</dbReference>
<dbReference type="Gene3D" id="1.10.12.10">
    <property type="entry name" value="Lyase 2-enoyl-coa Hydratase, Chain A, domain 2"/>
    <property type="match status" value="1"/>
</dbReference>
<dbReference type="PANTHER" id="PTHR43684:SF2">
    <property type="entry name" value="CHROMODOMAIN Y-LIKE PROTEIN 2"/>
    <property type="match status" value="1"/>
</dbReference>
<organism evidence="3 4">
    <name type="scientific">Pogonophryne albipinna</name>
    <dbReference type="NCBI Taxonomy" id="1090488"/>
    <lineage>
        <taxon>Eukaryota</taxon>
        <taxon>Metazoa</taxon>
        <taxon>Chordata</taxon>
        <taxon>Craniata</taxon>
        <taxon>Vertebrata</taxon>
        <taxon>Euteleostomi</taxon>
        <taxon>Actinopterygii</taxon>
        <taxon>Neopterygii</taxon>
        <taxon>Teleostei</taxon>
        <taxon>Neoteleostei</taxon>
        <taxon>Acanthomorphata</taxon>
        <taxon>Eupercaria</taxon>
        <taxon>Perciformes</taxon>
        <taxon>Notothenioidei</taxon>
        <taxon>Pogonophryne</taxon>
    </lineage>
</organism>
<dbReference type="InterPro" id="IPR014748">
    <property type="entry name" value="Enoyl-CoA_hydra_C"/>
</dbReference>
<dbReference type="GO" id="GO:0005634">
    <property type="term" value="C:nucleus"/>
    <property type="evidence" value="ECO:0007669"/>
    <property type="project" value="UniProtKB-SubCell"/>
</dbReference>
<dbReference type="PANTHER" id="PTHR43684">
    <property type="match status" value="1"/>
</dbReference>
<evidence type="ECO:0000313" key="3">
    <source>
        <dbReference type="EMBL" id="KAJ4947218.1"/>
    </source>
</evidence>
<dbReference type="GO" id="GO:0003714">
    <property type="term" value="F:transcription corepressor activity"/>
    <property type="evidence" value="ECO:0007669"/>
    <property type="project" value="TreeGrafter"/>
</dbReference>
<gene>
    <name evidence="3" type="ORF">JOQ06_009256</name>
</gene>
<reference evidence="3" key="1">
    <citation type="submission" date="2022-11" db="EMBL/GenBank/DDBJ databases">
        <title>Chromosome-level genome of Pogonophryne albipinna.</title>
        <authorList>
            <person name="Jo E."/>
        </authorList>
    </citation>
    <scope>NUCLEOTIDE SEQUENCE</scope>
    <source>
        <strain evidence="3">SGF0006</strain>
        <tissue evidence="3">Muscle</tissue>
    </source>
</reference>
<dbReference type="Gene3D" id="3.90.226.10">
    <property type="entry name" value="2-enoyl-CoA Hydratase, Chain A, domain 1"/>
    <property type="match status" value="1"/>
</dbReference>
<dbReference type="InterPro" id="IPR051053">
    <property type="entry name" value="ECH/Chromodomain_protein"/>
</dbReference>
<dbReference type="FunFam" id="3.90.226.10:FF:000012">
    <property type="entry name" value="Chromodomain Y-like protein 2"/>
    <property type="match status" value="1"/>
</dbReference>
<comment type="caution">
    <text evidence="3">The sequence shown here is derived from an EMBL/GenBank/DDBJ whole genome shotgun (WGS) entry which is preliminary data.</text>
</comment>
<evidence type="ECO:0000256" key="1">
    <source>
        <dbReference type="ARBA" id="ARBA00004123"/>
    </source>
</evidence>